<comment type="caution">
    <text evidence="2">The sequence shown here is derived from an EMBL/GenBank/DDBJ whole genome shotgun (WGS) entry which is preliminary data.</text>
</comment>
<dbReference type="Pfam" id="PF00078">
    <property type="entry name" value="RVT_1"/>
    <property type="match status" value="1"/>
</dbReference>
<dbReference type="EMBL" id="LSSL01007181">
    <property type="protein sequence ID" value="OLY78134.1"/>
    <property type="molecule type" value="Genomic_DNA"/>
</dbReference>
<proteinExistence type="predicted"/>
<dbReference type="OrthoDB" id="5534248at2759"/>
<evidence type="ECO:0000313" key="3">
    <source>
        <dbReference type="Proteomes" id="UP000187455"/>
    </source>
</evidence>
<gene>
    <name evidence="2" type="ORF">AYI68_g7825</name>
</gene>
<dbReference type="InterPro" id="IPR000477">
    <property type="entry name" value="RT_dom"/>
</dbReference>
<keyword evidence="3" id="KW-1185">Reference proteome</keyword>
<dbReference type="Proteomes" id="UP000187455">
    <property type="component" value="Unassembled WGS sequence"/>
</dbReference>
<evidence type="ECO:0000313" key="2">
    <source>
        <dbReference type="EMBL" id="OLY78134.1"/>
    </source>
</evidence>
<accession>A0A1R0GMK6</accession>
<dbReference type="STRING" id="133383.A0A1R0GMK6"/>
<evidence type="ECO:0000259" key="1">
    <source>
        <dbReference type="PROSITE" id="PS50878"/>
    </source>
</evidence>
<reference evidence="2 3" key="1">
    <citation type="journal article" date="2016" name="Mol. Biol. Evol.">
        <title>Genome-Wide Survey of Gut Fungi (Harpellales) Reveals the First Horizontally Transferred Ubiquitin Gene from a Mosquito Host.</title>
        <authorList>
            <person name="Wang Y."/>
            <person name="White M.M."/>
            <person name="Kvist S."/>
            <person name="Moncalvo J.M."/>
        </authorList>
    </citation>
    <scope>NUCLEOTIDE SEQUENCE [LARGE SCALE GENOMIC DNA]</scope>
    <source>
        <strain evidence="2 3">ALG-7-W6</strain>
    </source>
</reference>
<dbReference type="AlphaFoldDB" id="A0A1R0GMK6"/>
<dbReference type="PROSITE" id="PS50878">
    <property type="entry name" value="RT_POL"/>
    <property type="match status" value="1"/>
</dbReference>
<protein>
    <submittedName>
        <fullName evidence="2">LINE-1 retrotransposable element ORF2 protein</fullName>
    </submittedName>
</protein>
<name>A0A1R0GMK6_9FUNG</name>
<organism evidence="2 3">
    <name type="scientific">Smittium mucronatum</name>
    <dbReference type="NCBI Taxonomy" id="133383"/>
    <lineage>
        <taxon>Eukaryota</taxon>
        <taxon>Fungi</taxon>
        <taxon>Fungi incertae sedis</taxon>
        <taxon>Zoopagomycota</taxon>
        <taxon>Kickxellomycotina</taxon>
        <taxon>Harpellomycetes</taxon>
        <taxon>Harpellales</taxon>
        <taxon>Legeriomycetaceae</taxon>
        <taxon>Smittium</taxon>
    </lineage>
</organism>
<feature type="domain" description="Reverse transcriptase" evidence="1">
    <location>
        <begin position="1"/>
        <end position="94"/>
    </location>
</feature>
<sequence>MVVRIRNQTNEKFKYKCGILQGCPASPILFNFFIKDIFEGMHGVYVKSLGKKIPGLLLVDDAVVIENAPESLQNPLNSVSNLANTQEMKINATK</sequence>